<accession>A0A369JFY4</accession>
<evidence type="ECO:0000256" key="1">
    <source>
        <dbReference type="SAM" id="MobiDB-lite"/>
    </source>
</evidence>
<feature type="compositionally biased region" description="Basic and acidic residues" evidence="1">
    <location>
        <begin position="782"/>
        <end position="791"/>
    </location>
</feature>
<feature type="compositionally biased region" description="Basic and acidic residues" evidence="1">
    <location>
        <begin position="470"/>
        <end position="483"/>
    </location>
</feature>
<protein>
    <submittedName>
        <fullName evidence="2">Uncharacterized protein</fullName>
    </submittedName>
</protein>
<dbReference type="Proteomes" id="UP000076154">
    <property type="component" value="Unassembled WGS sequence"/>
</dbReference>
<dbReference type="OrthoDB" id="2563191at2759"/>
<sequence length="855" mass="93227">MAGVSADSVEQQYACKCLNFRIRPIPTDSVPTELVEDPNFTKVFVGEEGISVAHTQVTVRTRTKGTPIAGTSRCSRYTTITCLLCDLLVYRVYQTYPADVEGRDGPLLPTEDWVERDIMQSLTGWIEVNTECLNGKAIDEAMLSSNYSATFGLLLPPAISPSTSPMPIFERPPSRDSVSPPPPPPKFFSGVRPVFLPPPFTPSHPVFIHLSSLAAKESQAVRDAAEDFMTEQLKLKISEIEKADAELRRNVESLWKKFREGLSHIQEERSQNNHRRPSTSGSRERSTPNGTKSSTYGSPIPIRNFVPSVVSPVRTSPPSIPRVSALSASLATSSFHYPRGRAGRTSPSPSGRSASVISNGSSQSNSSTLIAPPITEGNNNVLQFPRNINESVNTAVSYQYLVNLEEDMARHRRGRRSETNKSTKTISHPQVDELSHAATAEGGGVNGDKVDKKQASGSQNNVEKPNPPTEGHEEVSSPRGREKSKGKRKVTFDVQPEVVTIKREVNSDKEEEALVNEDQREMIFDFEDTHGELTQETLNFSRPTLQLLEQPAAPVRVRRTRMQNAVGLPGSFSSLRPTSLPAPSHIRPPRSQHGSDLSSPSMMLSLPRQSILLKKEKSPVSPTASSSTTVAQPVDKIDESQNIQDAEILKLVAADTPSHRGAWKPEGKAWQTFVRRVPGVLGVGDIPEEYEDDGGGASGSGLDTTETSMAGREIYPADKEDSKEYEPPFIGSLPIPIKVGKPSKPAVLTLASYQPATLAQLGVSSPPATQKQTSSTAIRKAAYAERDRTRSMDPGALDFATEEDDEDGEEEDVEDDEGAPIDTTEAGGRGRKRALKILKARSEIPEAGMWRSLAS</sequence>
<feature type="region of interest" description="Disordered" evidence="1">
    <location>
        <begin position="336"/>
        <end position="373"/>
    </location>
</feature>
<gene>
    <name evidence="2" type="ORF">Hypma_012852</name>
</gene>
<proteinExistence type="predicted"/>
<feature type="region of interest" description="Disordered" evidence="1">
    <location>
        <begin position="763"/>
        <end position="832"/>
    </location>
</feature>
<feature type="region of interest" description="Disordered" evidence="1">
    <location>
        <begin position="614"/>
        <end position="638"/>
    </location>
</feature>
<reference evidence="2" key="1">
    <citation type="submission" date="2018-04" db="EMBL/GenBank/DDBJ databases">
        <title>Whole genome sequencing of Hypsizygus marmoreus.</title>
        <authorList>
            <person name="Choi I.-G."/>
            <person name="Min B."/>
            <person name="Kim J.-G."/>
            <person name="Kim S."/>
            <person name="Oh Y.-L."/>
            <person name="Kong W.-S."/>
            <person name="Park H."/>
            <person name="Jeong J."/>
            <person name="Song E.-S."/>
        </authorList>
    </citation>
    <scope>NUCLEOTIDE SEQUENCE [LARGE SCALE GENOMIC DNA]</scope>
    <source>
        <strain evidence="2">51987-8</strain>
    </source>
</reference>
<feature type="compositionally biased region" description="Acidic residues" evidence="1">
    <location>
        <begin position="800"/>
        <end position="819"/>
    </location>
</feature>
<dbReference type="InParanoid" id="A0A369JFY4"/>
<feature type="region of interest" description="Disordered" evidence="1">
    <location>
        <begin position="567"/>
        <end position="602"/>
    </location>
</feature>
<feature type="compositionally biased region" description="Low complexity" evidence="1">
    <location>
        <begin position="619"/>
        <end position="634"/>
    </location>
</feature>
<dbReference type="EMBL" id="LUEZ02000071">
    <property type="protein sequence ID" value="RDB20100.1"/>
    <property type="molecule type" value="Genomic_DNA"/>
</dbReference>
<dbReference type="STRING" id="39966.A0A369JFY4"/>
<comment type="caution">
    <text evidence="2">The sequence shown here is derived from an EMBL/GenBank/DDBJ whole genome shotgun (WGS) entry which is preliminary data.</text>
</comment>
<feature type="region of interest" description="Disordered" evidence="1">
    <location>
        <begin position="688"/>
        <end position="709"/>
    </location>
</feature>
<feature type="compositionally biased region" description="Low complexity" evidence="1">
    <location>
        <begin position="353"/>
        <end position="367"/>
    </location>
</feature>
<dbReference type="AlphaFoldDB" id="A0A369JFY4"/>
<keyword evidence="3" id="KW-1185">Reference proteome</keyword>
<name>A0A369JFY4_HYPMA</name>
<feature type="region of interest" description="Disordered" evidence="1">
    <location>
        <begin position="409"/>
        <end position="490"/>
    </location>
</feature>
<evidence type="ECO:0000313" key="2">
    <source>
        <dbReference type="EMBL" id="RDB20100.1"/>
    </source>
</evidence>
<feature type="compositionally biased region" description="Polar residues" evidence="1">
    <location>
        <begin position="763"/>
        <end position="777"/>
    </location>
</feature>
<organism evidence="2 3">
    <name type="scientific">Hypsizygus marmoreus</name>
    <name type="common">White beech mushroom</name>
    <name type="synonym">Agaricus marmoreus</name>
    <dbReference type="NCBI Taxonomy" id="39966"/>
    <lineage>
        <taxon>Eukaryota</taxon>
        <taxon>Fungi</taxon>
        <taxon>Dikarya</taxon>
        <taxon>Basidiomycota</taxon>
        <taxon>Agaricomycotina</taxon>
        <taxon>Agaricomycetes</taxon>
        <taxon>Agaricomycetidae</taxon>
        <taxon>Agaricales</taxon>
        <taxon>Tricholomatineae</taxon>
        <taxon>Lyophyllaceae</taxon>
        <taxon>Hypsizygus</taxon>
    </lineage>
</organism>
<evidence type="ECO:0000313" key="3">
    <source>
        <dbReference type="Proteomes" id="UP000076154"/>
    </source>
</evidence>
<feature type="compositionally biased region" description="Polar residues" evidence="1">
    <location>
        <begin position="287"/>
        <end position="297"/>
    </location>
</feature>
<feature type="region of interest" description="Disordered" evidence="1">
    <location>
        <begin position="265"/>
        <end position="301"/>
    </location>
</feature>